<sequence>MTFVHAEKAGFFNEANLRVSSEANLQGGRKMFLPDLLQNNHFPWGREHSVPSNERSSKNSLFVLGMEEELEQFLFAGDNPVQGKMFVLKCFGPIILHPFGDVMRSIILAVYGEQVTDIFVVGTEKEQHPAVPDSLFYCLDDEAMAKKRQTLDYMFQYCRPEFPFGDLMQWLSGCPSATESVRQSVRAIRMHPLIPVSVQVQGFLLKNGQMAPIDC</sequence>
<organism evidence="2 3">
    <name type="scientific">Bacillus thermozeamaize</name>
    <dbReference type="NCBI Taxonomy" id="230954"/>
    <lineage>
        <taxon>Bacteria</taxon>
        <taxon>Bacillati</taxon>
        <taxon>Bacillota</taxon>
        <taxon>Bacilli</taxon>
        <taxon>Bacillales</taxon>
        <taxon>Bacillaceae</taxon>
        <taxon>Bacillus</taxon>
    </lineage>
</organism>
<dbReference type="Proteomes" id="UP000196475">
    <property type="component" value="Unassembled WGS sequence"/>
</dbReference>
<gene>
    <name evidence="2" type="ORF">BAA01_07480</name>
</gene>
<dbReference type="GO" id="GO:0004089">
    <property type="term" value="F:carbonate dehydratase activity"/>
    <property type="evidence" value="ECO:0007669"/>
    <property type="project" value="InterPro"/>
</dbReference>
<reference evidence="3" key="1">
    <citation type="submission" date="2016-06" db="EMBL/GenBank/DDBJ databases">
        <authorList>
            <person name="Nascimento L."/>
            <person name="Pereira R.V."/>
            <person name="Martins L.F."/>
            <person name="Quaggio R.B."/>
            <person name="Silva A.M."/>
            <person name="Setubal J.C."/>
        </authorList>
    </citation>
    <scope>NUCLEOTIDE SEQUENCE [LARGE SCALE GENOMIC DNA]</scope>
</reference>
<dbReference type="EMBL" id="LZRT01000010">
    <property type="protein sequence ID" value="OUM90809.1"/>
    <property type="molecule type" value="Genomic_DNA"/>
</dbReference>
<dbReference type="InterPro" id="IPR036874">
    <property type="entry name" value="Carbonic_anhydrase_sf"/>
</dbReference>
<dbReference type="GO" id="GO:0008270">
    <property type="term" value="F:zinc ion binding"/>
    <property type="evidence" value="ECO:0007669"/>
    <property type="project" value="InterPro"/>
</dbReference>
<protein>
    <submittedName>
        <fullName evidence="2">Uncharacterized protein</fullName>
    </submittedName>
</protein>
<comment type="caution">
    <text evidence="2">The sequence shown here is derived from an EMBL/GenBank/DDBJ whole genome shotgun (WGS) entry which is preliminary data.</text>
</comment>
<dbReference type="Gene3D" id="3.40.1050.10">
    <property type="entry name" value="Carbonic anhydrase"/>
    <property type="match status" value="1"/>
</dbReference>
<evidence type="ECO:0000256" key="1">
    <source>
        <dbReference type="ARBA" id="ARBA00006217"/>
    </source>
</evidence>
<dbReference type="InterPro" id="IPR001765">
    <property type="entry name" value="Carbonic_anhydrase"/>
</dbReference>
<dbReference type="PANTHER" id="PTHR43175">
    <property type="entry name" value="CARBONIC ANHYDRASE"/>
    <property type="match status" value="1"/>
</dbReference>
<evidence type="ECO:0000313" key="3">
    <source>
        <dbReference type="Proteomes" id="UP000196475"/>
    </source>
</evidence>
<accession>A0A1Y3Q2P3</accession>
<name>A0A1Y3Q2P3_9BACI</name>
<evidence type="ECO:0000313" key="2">
    <source>
        <dbReference type="EMBL" id="OUM90809.1"/>
    </source>
</evidence>
<comment type="similarity">
    <text evidence="1">Belongs to the beta-class carbonic anhydrase family.</text>
</comment>
<proteinExistence type="inferred from homology"/>
<dbReference type="AlphaFoldDB" id="A0A1Y3Q2P3"/>
<dbReference type="SUPFAM" id="SSF53056">
    <property type="entry name" value="beta-carbonic anhydrase, cab"/>
    <property type="match status" value="1"/>
</dbReference>
<dbReference type="PANTHER" id="PTHR43175:SF1">
    <property type="entry name" value="CARBONIC ANHYDRASE-LIKE PROTEIN YBCF-RELATED"/>
    <property type="match status" value="1"/>
</dbReference>